<proteinExistence type="predicted"/>
<keyword evidence="2" id="KW-1185">Reference proteome</keyword>
<evidence type="ECO:0000313" key="1">
    <source>
        <dbReference type="EMBL" id="OOM75468.1"/>
    </source>
</evidence>
<reference evidence="1 2" key="1">
    <citation type="submission" date="2016-05" db="EMBL/GenBank/DDBJ databases">
        <title>Microbial solvent formation.</title>
        <authorList>
            <person name="Poehlein A."/>
            <person name="Montoya Solano J.D."/>
            <person name="Flitsch S."/>
            <person name="Krabben P."/>
            <person name="Duerre P."/>
            <person name="Daniel R."/>
        </authorList>
    </citation>
    <scope>NUCLEOTIDE SEQUENCE [LARGE SCALE GENOMIC DNA]</scope>
    <source>
        <strain evidence="1 2">DSM 2619</strain>
    </source>
</reference>
<dbReference type="STRING" id="29367.CLPUN_32790"/>
<gene>
    <name evidence="1" type="ORF">CLPUN_32790</name>
</gene>
<evidence type="ECO:0000313" key="2">
    <source>
        <dbReference type="Proteomes" id="UP000190890"/>
    </source>
</evidence>
<dbReference type="Proteomes" id="UP000190890">
    <property type="component" value="Unassembled WGS sequence"/>
</dbReference>
<sequence>MDYQNREDRAKRDKVVRRGAEISGRLQAIGNIEKRAKNKGLFQEQRDKMRKELLEVRKGL</sequence>
<dbReference type="EMBL" id="LZZM01000185">
    <property type="protein sequence ID" value="OOM75468.1"/>
    <property type="molecule type" value="Genomic_DNA"/>
</dbReference>
<accession>A0A1S8TCK4</accession>
<organism evidence="1 2">
    <name type="scientific">Clostridium puniceum</name>
    <dbReference type="NCBI Taxonomy" id="29367"/>
    <lineage>
        <taxon>Bacteria</taxon>
        <taxon>Bacillati</taxon>
        <taxon>Bacillota</taxon>
        <taxon>Clostridia</taxon>
        <taxon>Eubacteriales</taxon>
        <taxon>Clostridiaceae</taxon>
        <taxon>Clostridium</taxon>
    </lineage>
</organism>
<dbReference type="RefSeq" id="WP_077848324.1">
    <property type="nucleotide sequence ID" value="NZ_LZZM01000185.1"/>
</dbReference>
<name>A0A1S8TCK4_9CLOT</name>
<dbReference type="AlphaFoldDB" id="A0A1S8TCK4"/>
<comment type="caution">
    <text evidence="1">The sequence shown here is derived from an EMBL/GenBank/DDBJ whole genome shotgun (WGS) entry which is preliminary data.</text>
</comment>
<protein>
    <submittedName>
        <fullName evidence="1">Uncharacterized protein</fullName>
    </submittedName>
</protein>